<dbReference type="RefSeq" id="WP_184699788.1">
    <property type="nucleotide sequence ID" value="NZ_BAABEG010000001.1"/>
</dbReference>
<reference evidence="1 2" key="1">
    <citation type="submission" date="2020-08" db="EMBL/GenBank/DDBJ databases">
        <title>Genomic Encyclopedia of Type Strains, Phase IV (KMG-IV): sequencing the most valuable type-strain genomes for metagenomic binning, comparative biology and taxonomic classification.</title>
        <authorList>
            <person name="Goeker M."/>
        </authorList>
    </citation>
    <scope>NUCLEOTIDE SEQUENCE [LARGE SCALE GENOMIC DNA]</scope>
    <source>
        <strain evidence="1 2">DSM 7051</strain>
    </source>
</reference>
<gene>
    <name evidence="1" type="ORF">GGR00_002930</name>
</gene>
<organism evidence="1 2">
    <name type="scientific">Aminobacter aganoensis</name>
    <dbReference type="NCBI Taxonomy" id="83264"/>
    <lineage>
        <taxon>Bacteria</taxon>
        <taxon>Pseudomonadati</taxon>
        <taxon>Pseudomonadota</taxon>
        <taxon>Alphaproteobacteria</taxon>
        <taxon>Hyphomicrobiales</taxon>
        <taxon>Phyllobacteriaceae</taxon>
        <taxon>Aminobacter</taxon>
    </lineage>
</organism>
<dbReference type="InterPro" id="IPR010626">
    <property type="entry name" value="DUF1217"/>
</dbReference>
<sequence>MLNTYTSYQLIARDIGKALERVEKQPIIERETEYYLKNITKVKTIDEFVKNDRLFKYAMKAHGLQDMAYAKAFMVKALKEGVADKDSFANKLTDKRYAEFVKSFNFAELGERTTVFNKAQQGAVDKYLLRVGMDGGNTQSEAVQKEVKYYLDNIVKVTSAKDLMADARLYAFAMKSFGIEASIPNKEMMEKVLAGGVRDPKSFANEMADKRYAAFATAFNFEAYGADATTINPSQQPSTDKFLRQTLEEDAGKDNEGVRLALYFERKASSIGSFYDVLADPALAKVVRTALGLPEAFASADIDRQVKLFEEKLKISDFSNPKKLGDFLKRFTSLWEINNPSSPVQASVGILFGMPPAYGVSTDLMFAMQKLRF</sequence>
<dbReference type="InterPro" id="IPR023157">
    <property type="entry name" value="AGR-C-984p-like_sf"/>
</dbReference>
<comment type="caution">
    <text evidence="1">The sequence shown here is derived from an EMBL/GenBank/DDBJ whole genome shotgun (WGS) entry which is preliminary data.</text>
</comment>
<dbReference type="SUPFAM" id="SSF158837">
    <property type="entry name" value="AGR C 984p-like"/>
    <property type="match status" value="2"/>
</dbReference>
<dbReference type="Proteomes" id="UP000536262">
    <property type="component" value="Unassembled WGS sequence"/>
</dbReference>
<evidence type="ECO:0000313" key="1">
    <source>
        <dbReference type="EMBL" id="MBB6355131.1"/>
    </source>
</evidence>
<dbReference type="Pfam" id="PF06748">
    <property type="entry name" value="DUF1217"/>
    <property type="match status" value="1"/>
</dbReference>
<dbReference type="Gene3D" id="1.10.3700.10">
    <property type="entry name" value="AGR C 984p-like"/>
    <property type="match status" value="2"/>
</dbReference>
<evidence type="ECO:0008006" key="3">
    <source>
        <dbReference type="Google" id="ProtNLM"/>
    </source>
</evidence>
<dbReference type="AlphaFoldDB" id="A0A7X0F8L4"/>
<name>A0A7X0F8L4_9HYPH</name>
<accession>A0A7X0F8L4</accession>
<dbReference type="EMBL" id="JACHOU010000006">
    <property type="protein sequence ID" value="MBB6355131.1"/>
    <property type="molecule type" value="Genomic_DNA"/>
</dbReference>
<keyword evidence="2" id="KW-1185">Reference proteome</keyword>
<protein>
    <recommendedName>
        <fullName evidence="3">DUF1217 domain-containing protein</fullName>
    </recommendedName>
</protein>
<proteinExistence type="predicted"/>
<evidence type="ECO:0000313" key="2">
    <source>
        <dbReference type="Proteomes" id="UP000536262"/>
    </source>
</evidence>